<dbReference type="Gene3D" id="1.10.10.2830">
    <property type="match status" value="1"/>
</dbReference>
<comment type="similarity">
    <text evidence="1">Belongs to the ParB family.</text>
</comment>
<feature type="region of interest" description="Disordered" evidence="3">
    <location>
        <begin position="501"/>
        <end position="524"/>
    </location>
</feature>
<keyword evidence="2" id="KW-0159">Chromosome partition</keyword>
<comment type="caution">
    <text evidence="5">The sequence shown here is derived from an EMBL/GenBank/DDBJ whole genome shotgun (WGS) entry which is preliminary data.</text>
</comment>
<feature type="domain" description="ParB-like N-terminal" evidence="4">
    <location>
        <begin position="28"/>
        <end position="122"/>
    </location>
</feature>
<dbReference type="InterPro" id="IPR050336">
    <property type="entry name" value="Chromosome_partition/occlusion"/>
</dbReference>
<feature type="region of interest" description="Disordered" evidence="3">
    <location>
        <begin position="311"/>
        <end position="341"/>
    </location>
</feature>
<dbReference type="InterPro" id="IPR003115">
    <property type="entry name" value="ParB_N"/>
</dbReference>
<dbReference type="RefSeq" id="WP_345602173.1">
    <property type="nucleotide sequence ID" value="NZ_BAABKQ010000001.1"/>
</dbReference>
<sequence>MTTKKKDPAPAPAAAAPAAGTGDIRAVVNVPIEDLARNTRNPRSEVTVDADLVRSIAAVGVMQPLIVVSDGVRDGGPKYRIIAGHRRLQAAIKAGLTAVPCIVRGDLDDAPEQIVAMLAENKDRTDLTVSEEAGAYQALLDLGLTPAKVAKKTGRSVAHVGDHLVLARQSERVRGYVDKGQAKLSDVAALDEFSDDHEEYEKLAGLIGSPSMFQLHLEYARRRRDRAAAAKAARDELAGRGINSVTLDELGEEIAQEQIDAGVDPDEVDGAADIDDVWEELDAEPDDPKSAEVRALVDVHESELVVWLRRRTTPETGSEQEAAQREESAAQARRREEDQAIRQQTEEVAAAARVRWRHLAEQARGVSTAARAEELLRPVVVHLAADRMRQAPLKHEYVRVILGLPEVEITWTNTTDATPVGDIEKAIGLLNRHQLAAAAYLLDEGPQWEMGLLNPHNWRDAQSTRNGTALEDWKERLSLEWGYELADIERRLIVEGETARAAAATEEQDESDVATGEAAGDGAA</sequence>
<proteinExistence type="inferred from homology"/>
<dbReference type="SMART" id="SM00470">
    <property type="entry name" value="ParB"/>
    <property type="match status" value="1"/>
</dbReference>
<gene>
    <name evidence="5" type="ORF">GCM10023353_11740</name>
</gene>
<evidence type="ECO:0000256" key="3">
    <source>
        <dbReference type="SAM" id="MobiDB-lite"/>
    </source>
</evidence>
<accession>A0ABP9CF56</accession>
<organism evidence="5 6">
    <name type="scientific">Tomitella cavernea</name>
    <dbReference type="NCBI Taxonomy" id="1387982"/>
    <lineage>
        <taxon>Bacteria</taxon>
        <taxon>Bacillati</taxon>
        <taxon>Actinomycetota</taxon>
        <taxon>Actinomycetes</taxon>
        <taxon>Mycobacteriales</taxon>
        <taxon>Tomitella</taxon>
    </lineage>
</organism>
<dbReference type="EMBL" id="BAABKQ010000001">
    <property type="protein sequence ID" value="GAA4809437.1"/>
    <property type="molecule type" value="Genomic_DNA"/>
</dbReference>
<evidence type="ECO:0000259" key="4">
    <source>
        <dbReference type="SMART" id="SM00470"/>
    </source>
</evidence>
<name>A0ABP9CF56_9ACTN</name>
<dbReference type="Proteomes" id="UP001500839">
    <property type="component" value="Unassembled WGS sequence"/>
</dbReference>
<dbReference type="PANTHER" id="PTHR33375">
    <property type="entry name" value="CHROMOSOME-PARTITIONING PROTEIN PARB-RELATED"/>
    <property type="match status" value="1"/>
</dbReference>
<dbReference type="Pfam" id="PF02195">
    <property type="entry name" value="ParB_N"/>
    <property type="match status" value="1"/>
</dbReference>
<evidence type="ECO:0000313" key="6">
    <source>
        <dbReference type="Proteomes" id="UP001500839"/>
    </source>
</evidence>
<evidence type="ECO:0000313" key="5">
    <source>
        <dbReference type="EMBL" id="GAA4809437.1"/>
    </source>
</evidence>
<reference evidence="6" key="1">
    <citation type="journal article" date="2019" name="Int. J. Syst. Evol. Microbiol.">
        <title>The Global Catalogue of Microorganisms (GCM) 10K type strain sequencing project: providing services to taxonomists for standard genome sequencing and annotation.</title>
        <authorList>
            <consortium name="The Broad Institute Genomics Platform"/>
            <consortium name="The Broad Institute Genome Sequencing Center for Infectious Disease"/>
            <person name="Wu L."/>
            <person name="Ma J."/>
        </authorList>
    </citation>
    <scope>NUCLEOTIDE SEQUENCE [LARGE SCALE GENOMIC DNA]</scope>
    <source>
        <strain evidence="6">JCM 18542</strain>
    </source>
</reference>
<evidence type="ECO:0000256" key="1">
    <source>
        <dbReference type="ARBA" id="ARBA00006295"/>
    </source>
</evidence>
<keyword evidence="6" id="KW-1185">Reference proteome</keyword>
<dbReference type="NCBIfam" id="TIGR00180">
    <property type="entry name" value="parB_part"/>
    <property type="match status" value="1"/>
</dbReference>
<dbReference type="PANTHER" id="PTHR33375:SF1">
    <property type="entry name" value="CHROMOSOME-PARTITIONING PROTEIN PARB-RELATED"/>
    <property type="match status" value="1"/>
</dbReference>
<dbReference type="Gene3D" id="3.90.1530.30">
    <property type="match status" value="1"/>
</dbReference>
<feature type="compositionally biased region" description="Basic and acidic residues" evidence="3">
    <location>
        <begin position="322"/>
        <end position="340"/>
    </location>
</feature>
<dbReference type="Pfam" id="PF17762">
    <property type="entry name" value="HTH_ParB"/>
    <property type="match status" value="1"/>
</dbReference>
<dbReference type="InterPro" id="IPR004437">
    <property type="entry name" value="ParB/RepB/Spo0J"/>
</dbReference>
<evidence type="ECO:0000256" key="2">
    <source>
        <dbReference type="ARBA" id="ARBA00022829"/>
    </source>
</evidence>
<dbReference type="InterPro" id="IPR036086">
    <property type="entry name" value="ParB/Sulfiredoxin_sf"/>
</dbReference>
<dbReference type="InterPro" id="IPR041468">
    <property type="entry name" value="HTH_ParB/Spo0J"/>
</dbReference>
<protein>
    <recommendedName>
        <fullName evidence="4">ParB-like N-terminal domain-containing protein</fullName>
    </recommendedName>
</protein>
<dbReference type="SUPFAM" id="SSF110849">
    <property type="entry name" value="ParB/Sulfiredoxin"/>
    <property type="match status" value="1"/>
</dbReference>